<accession>A0A5B7EJY4</accession>
<reference evidence="1 2" key="1">
    <citation type="submission" date="2019-05" db="EMBL/GenBank/DDBJ databases">
        <title>Another draft genome of Portunus trituberculatus and its Hox gene families provides insights of decapod evolution.</title>
        <authorList>
            <person name="Jeong J.-H."/>
            <person name="Song I."/>
            <person name="Kim S."/>
            <person name="Choi T."/>
            <person name="Kim D."/>
            <person name="Ryu S."/>
            <person name="Kim W."/>
        </authorList>
    </citation>
    <scope>NUCLEOTIDE SEQUENCE [LARGE SCALE GENOMIC DNA]</scope>
    <source>
        <tissue evidence="1">Muscle</tissue>
    </source>
</reference>
<evidence type="ECO:0000313" key="1">
    <source>
        <dbReference type="EMBL" id="MPC33506.1"/>
    </source>
</evidence>
<name>A0A5B7EJY4_PORTR</name>
<dbReference type="EMBL" id="VSRR010002848">
    <property type="protein sequence ID" value="MPC33506.1"/>
    <property type="molecule type" value="Genomic_DNA"/>
</dbReference>
<proteinExistence type="predicted"/>
<organism evidence="1 2">
    <name type="scientific">Portunus trituberculatus</name>
    <name type="common">Swimming crab</name>
    <name type="synonym">Neptunus trituberculatus</name>
    <dbReference type="NCBI Taxonomy" id="210409"/>
    <lineage>
        <taxon>Eukaryota</taxon>
        <taxon>Metazoa</taxon>
        <taxon>Ecdysozoa</taxon>
        <taxon>Arthropoda</taxon>
        <taxon>Crustacea</taxon>
        <taxon>Multicrustacea</taxon>
        <taxon>Malacostraca</taxon>
        <taxon>Eumalacostraca</taxon>
        <taxon>Eucarida</taxon>
        <taxon>Decapoda</taxon>
        <taxon>Pleocyemata</taxon>
        <taxon>Brachyura</taxon>
        <taxon>Eubrachyura</taxon>
        <taxon>Portunoidea</taxon>
        <taxon>Portunidae</taxon>
        <taxon>Portuninae</taxon>
        <taxon>Portunus</taxon>
    </lineage>
</organism>
<keyword evidence="2" id="KW-1185">Reference proteome</keyword>
<protein>
    <submittedName>
        <fullName evidence="1">Uncharacterized protein</fullName>
    </submittedName>
</protein>
<evidence type="ECO:0000313" key="2">
    <source>
        <dbReference type="Proteomes" id="UP000324222"/>
    </source>
</evidence>
<comment type="caution">
    <text evidence="1">The sequence shown here is derived from an EMBL/GenBank/DDBJ whole genome shotgun (WGS) entry which is preliminary data.</text>
</comment>
<dbReference type="Proteomes" id="UP000324222">
    <property type="component" value="Unassembled WGS sequence"/>
</dbReference>
<gene>
    <name evidence="1" type="ORF">E2C01_026858</name>
</gene>
<dbReference type="AlphaFoldDB" id="A0A5B7EJY4"/>
<sequence>MSSPYWSASSPWVAGEIDVHTSASSFPSVSSWGFHFPPPLPPPAPPPPLPSFFARTPFHQFCRGFKNSGKK</sequence>